<name>A0ABR2N9R3_9ROSI</name>
<gene>
    <name evidence="2" type="ORF">V6N11_057387</name>
</gene>
<dbReference type="Pfam" id="PF13456">
    <property type="entry name" value="RVT_3"/>
    <property type="match status" value="1"/>
</dbReference>
<reference evidence="2 3" key="1">
    <citation type="journal article" date="2024" name="G3 (Bethesda)">
        <title>Genome assembly of Hibiscus sabdariffa L. provides insights into metabolisms of medicinal natural products.</title>
        <authorList>
            <person name="Kim T."/>
        </authorList>
    </citation>
    <scope>NUCLEOTIDE SEQUENCE [LARGE SCALE GENOMIC DNA]</scope>
    <source>
        <strain evidence="2">TK-2024</strain>
        <tissue evidence="2">Old leaves</tissue>
    </source>
</reference>
<protein>
    <recommendedName>
        <fullName evidence="1">RNase H type-1 domain-containing protein</fullName>
    </recommendedName>
</protein>
<dbReference type="PANTHER" id="PTHR47723:SF13">
    <property type="entry name" value="PUTATIVE-RELATED"/>
    <property type="match status" value="1"/>
</dbReference>
<dbReference type="InterPro" id="IPR036397">
    <property type="entry name" value="RNaseH_sf"/>
</dbReference>
<dbReference type="Gene3D" id="3.30.420.10">
    <property type="entry name" value="Ribonuclease H-like superfamily/Ribonuclease H"/>
    <property type="match status" value="1"/>
</dbReference>
<dbReference type="InterPro" id="IPR044730">
    <property type="entry name" value="RNase_H-like_dom_plant"/>
</dbReference>
<proteinExistence type="predicted"/>
<organism evidence="2 3">
    <name type="scientific">Hibiscus sabdariffa</name>
    <name type="common">roselle</name>
    <dbReference type="NCBI Taxonomy" id="183260"/>
    <lineage>
        <taxon>Eukaryota</taxon>
        <taxon>Viridiplantae</taxon>
        <taxon>Streptophyta</taxon>
        <taxon>Embryophyta</taxon>
        <taxon>Tracheophyta</taxon>
        <taxon>Spermatophyta</taxon>
        <taxon>Magnoliopsida</taxon>
        <taxon>eudicotyledons</taxon>
        <taxon>Gunneridae</taxon>
        <taxon>Pentapetalae</taxon>
        <taxon>rosids</taxon>
        <taxon>malvids</taxon>
        <taxon>Malvales</taxon>
        <taxon>Malvaceae</taxon>
        <taxon>Malvoideae</taxon>
        <taxon>Hibiscus</taxon>
    </lineage>
</organism>
<evidence type="ECO:0000313" key="2">
    <source>
        <dbReference type="EMBL" id="KAK8972881.1"/>
    </source>
</evidence>
<evidence type="ECO:0000313" key="3">
    <source>
        <dbReference type="Proteomes" id="UP001396334"/>
    </source>
</evidence>
<dbReference type="CDD" id="cd06222">
    <property type="entry name" value="RNase_H_like"/>
    <property type="match status" value="1"/>
</dbReference>
<dbReference type="EMBL" id="JBBPBN010000200">
    <property type="protein sequence ID" value="KAK8972881.1"/>
    <property type="molecule type" value="Genomic_DNA"/>
</dbReference>
<evidence type="ECO:0000259" key="1">
    <source>
        <dbReference type="Pfam" id="PF13456"/>
    </source>
</evidence>
<dbReference type="SUPFAM" id="SSF53098">
    <property type="entry name" value="Ribonuclease H-like"/>
    <property type="match status" value="1"/>
</dbReference>
<dbReference type="Proteomes" id="UP001396334">
    <property type="component" value="Unassembled WGS sequence"/>
</dbReference>
<feature type="domain" description="RNase H type-1" evidence="1">
    <location>
        <begin position="40"/>
        <end position="160"/>
    </location>
</feature>
<comment type="caution">
    <text evidence="2">The sequence shown here is derived from an EMBL/GenBank/DDBJ whole genome shotgun (WGS) entry which is preliminary data.</text>
</comment>
<dbReference type="PANTHER" id="PTHR47723">
    <property type="entry name" value="OS05G0353850 PROTEIN"/>
    <property type="match status" value="1"/>
</dbReference>
<sequence length="187" mass="20540">MAFGTAAPGLVVQMRNGATGCTATELKLQQCIAEGWFFANSDAGCRIEDGSATCGGVIRNHEGRWVRGITKFIGVCSALEAEAWGAYMILLVARNLGINRIVLLLDCLEVVRLAHLEYLPPGAPTIMMYLREILSYDWCIEVHHIDRKRNRLAHDLAKLADGSSLYPIHFPQSPDSFVMSDYANGIG</sequence>
<keyword evidence="3" id="KW-1185">Reference proteome</keyword>
<dbReference type="InterPro" id="IPR012337">
    <property type="entry name" value="RNaseH-like_sf"/>
</dbReference>
<dbReference type="InterPro" id="IPR002156">
    <property type="entry name" value="RNaseH_domain"/>
</dbReference>
<dbReference type="InterPro" id="IPR053151">
    <property type="entry name" value="RNase_H-like"/>
</dbReference>
<accession>A0ABR2N9R3</accession>